<reference evidence="1" key="1">
    <citation type="submission" date="2022-04" db="EMBL/GenBank/DDBJ databases">
        <title>Jade perch genome.</title>
        <authorList>
            <person name="Chao B."/>
        </authorList>
    </citation>
    <scope>NUCLEOTIDE SEQUENCE</scope>
    <source>
        <strain evidence="1">CB-2022</strain>
    </source>
</reference>
<feature type="non-terminal residue" evidence="1">
    <location>
        <position position="1"/>
    </location>
</feature>
<name>A0ACB8VIK5_9TELE</name>
<keyword evidence="2" id="KW-1185">Reference proteome</keyword>
<evidence type="ECO:0000313" key="1">
    <source>
        <dbReference type="EMBL" id="KAI3355254.1"/>
    </source>
</evidence>
<sequence length="318" mass="34973">ATSHHTLSLSLSLPLSLPSVWSLLSHSLRRLLTGCQFICCGRATTGFFQPWEQRGKGKNGGKSERRKSGGGQEGEEEEKRRSFVKHPSLLSSLAAAASAPLPPPLLLLLDPLSPPGICLLLLLRELFLELGGGGRSSPPSLPRTLCKASGRKKEGRGGNFRRGHQESRGEATPWFTGEQRREEEKRVRGHRGTQSGPVVAISLRPGWAEQDQRGRQGNRKSPLYEDIRTTGAVFPGCGPEEPLMEPCLTLQRGVFNQCDYPTFSSVCVCLPLEPEGGLLMAAAMAMVVMVVVMMMRWQWCRSRGFWLSSPCLLKDSLR</sequence>
<gene>
    <name evidence="1" type="ORF">L3Q82_017881</name>
</gene>
<protein>
    <submittedName>
        <fullName evidence="1">Uncharacterized protein</fullName>
    </submittedName>
</protein>
<proteinExistence type="predicted"/>
<accession>A0ACB8VIK5</accession>
<evidence type="ECO:0000313" key="2">
    <source>
        <dbReference type="Proteomes" id="UP000831701"/>
    </source>
</evidence>
<dbReference type="EMBL" id="CM041551">
    <property type="protein sequence ID" value="KAI3355254.1"/>
    <property type="molecule type" value="Genomic_DNA"/>
</dbReference>
<comment type="caution">
    <text evidence="1">The sequence shown here is derived from an EMBL/GenBank/DDBJ whole genome shotgun (WGS) entry which is preliminary data.</text>
</comment>
<dbReference type="Proteomes" id="UP000831701">
    <property type="component" value="Chromosome 21"/>
</dbReference>
<organism evidence="1 2">
    <name type="scientific">Scortum barcoo</name>
    <name type="common">barcoo grunter</name>
    <dbReference type="NCBI Taxonomy" id="214431"/>
    <lineage>
        <taxon>Eukaryota</taxon>
        <taxon>Metazoa</taxon>
        <taxon>Chordata</taxon>
        <taxon>Craniata</taxon>
        <taxon>Vertebrata</taxon>
        <taxon>Euteleostomi</taxon>
        <taxon>Actinopterygii</taxon>
        <taxon>Neopterygii</taxon>
        <taxon>Teleostei</taxon>
        <taxon>Neoteleostei</taxon>
        <taxon>Acanthomorphata</taxon>
        <taxon>Eupercaria</taxon>
        <taxon>Centrarchiformes</taxon>
        <taxon>Terapontoidei</taxon>
        <taxon>Terapontidae</taxon>
        <taxon>Scortum</taxon>
    </lineage>
</organism>